<evidence type="ECO:0000313" key="2">
    <source>
        <dbReference type="Proteomes" id="UP000316781"/>
    </source>
</evidence>
<name>A0A549T5Q9_METSR</name>
<reference evidence="1 2" key="1">
    <citation type="submission" date="2019-07" db="EMBL/GenBank/DDBJ databases">
        <title>Ln-dependent methylotrophs.</title>
        <authorList>
            <person name="Tani A."/>
        </authorList>
    </citation>
    <scope>NUCLEOTIDE SEQUENCE [LARGE SCALE GENOMIC DNA]</scope>
    <source>
        <strain evidence="1 2">SM89A</strain>
    </source>
</reference>
<gene>
    <name evidence="1" type="ORF">FM996_03105</name>
</gene>
<dbReference type="AlphaFoldDB" id="A0A549T5Q9"/>
<dbReference type="Pfam" id="PF13589">
    <property type="entry name" value="HATPase_c_3"/>
    <property type="match status" value="1"/>
</dbReference>
<organism evidence="1 2">
    <name type="scientific">Methylosinus sporium</name>
    <dbReference type="NCBI Taxonomy" id="428"/>
    <lineage>
        <taxon>Bacteria</taxon>
        <taxon>Pseudomonadati</taxon>
        <taxon>Pseudomonadota</taxon>
        <taxon>Alphaproteobacteria</taxon>
        <taxon>Hyphomicrobiales</taxon>
        <taxon>Methylocystaceae</taxon>
        <taxon>Methylosinus</taxon>
    </lineage>
</organism>
<protein>
    <submittedName>
        <fullName evidence="1">Molecular chaperone Hsp90</fullName>
    </submittedName>
</protein>
<dbReference type="Proteomes" id="UP000316781">
    <property type="component" value="Unassembled WGS sequence"/>
</dbReference>
<accession>A0A549T5Q9</accession>
<comment type="caution">
    <text evidence="1">The sequence shown here is derived from an EMBL/GenBank/DDBJ whole genome shotgun (WGS) entry which is preliminary data.</text>
</comment>
<sequence>MTARRAAKLIRTGKENRGERHQVPEVAVGKDVLELVSSAMYVDPMTVYREYVQNAADAVDTAKAKGQLPPDSPGLVEITVDPATRTVRIRDNGCGVAFKDFGRKLMALGGSAKRGTSARGFRGVGRLAGLGYAQELVFRSRTAGESKISVLRWDCRRMKAAFRDADNKIGVADLIRSVTTLERIEDSDAPERFFEAEMRGIVRLRNDRLMSPAAIVEYLSQVAPVPFAPNFRFGGEITEALSKHVDVSTLDIRVNGASAPVYRPHRDRFELQDKGGLSFDSVSVIEVPGIDGEVAAVGWVLHHEYEGAVPTSTLVKGLRLRAGNVQVGDHSLLEELFAEPRFNVWSVGEVHVIDRRIVPNGRRDHFEQNAHYHNLQNHLAPMARDIARRCRTSSIRRKWDREFELQARSAEDILAVIAQHSVSRAERDRLALSVEQMLLRMSKIAGMESQQDETDIRGARIESMRAKLGEVMNDASPVASPLMRLPAKQRAVYQKFFELVYECSANRVAAKSLIDRIMMRLEQ</sequence>
<dbReference type="RefSeq" id="WP_142861797.1">
    <property type="nucleotide sequence ID" value="NZ_VJMF01000014.1"/>
</dbReference>
<proteinExistence type="predicted"/>
<dbReference type="Gene3D" id="3.30.565.10">
    <property type="entry name" value="Histidine kinase-like ATPase, C-terminal domain"/>
    <property type="match status" value="1"/>
</dbReference>
<evidence type="ECO:0000313" key="1">
    <source>
        <dbReference type="EMBL" id="TRL37182.1"/>
    </source>
</evidence>
<dbReference type="InterPro" id="IPR036890">
    <property type="entry name" value="HATPase_C_sf"/>
</dbReference>
<dbReference type="SUPFAM" id="SSF55874">
    <property type="entry name" value="ATPase domain of HSP90 chaperone/DNA topoisomerase II/histidine kinase"/>
    <property type="match status" value="1"/>
</dbReference>
<dbReference type="EMBL" id="VJMF01000014">
    <property type="protein sequence ID" value="TRL37182.1"/>
    <property type="molecule type" value="Genomic_DNA"/>
</dbReference>